<dbReference type="Proteomes" id="UP000789920">
    <property type="component" value="Unassembled WGS sequence"/>
</dbReference>
<evidence type="ECO:0000313" key="2">
    <source>
        <dbReference type="Proteomes" id="UP000789920"/>
    </source>
</evidence>
<comment type="caution">
    <text evidence="1">The sequence shown here is derived from an EMBL/GenBank/DDBJ whole genome shotgun (WGS) entry which is preliminary data.</text>
</comment>
<evidence type="ECO:0000313" key="1">
    <source>
        <dbReference type="EMBL" id="CAG8799306.1"/>
    </source>
</evidence>
<protein>
    <submittedName>
        <fullName evidence="1">17944_t:CDS:1</fullName>
    </submittedName>
</protein>
<name>A0ACA9RLW5_9GLOM</name>
<keyword evidence="2" id="KW-1185">Reference proteome</keyword>
<feature type="non-terminal residue" evidence="1">
    <location>
        <position position="1"/>
    </location>
</feature>
<reference evidence="1" key="1">
    <citation type="submission" date="2021-06" db="EMBL/GenBank/DDBJ databases">
        <authorList>
            <person name="Kallberg Y."/>
            <person name="Tangrot J."/>
            <person name="Rosling A."/>
        </authorList>
    </citation>
    <scope>NUCLEOTIDE SEQUENCE</scope>
    <source>
        <strain evidence="1">MA461A</strain>
    </source>
</reference>
<sequence length="145" mass="16856">VPPPLPQCKKDPTIEIIDLYLAPEVAAESNQLPDEKSLLEPSKSASKKDTIPDYTQKPSEGKELEVFRIICQDYSTEDSEDDEGLIFEESETWDPGYAHNFHLGHSECWWNTNIEEEMFYDTRIDPEDPEWLLPLDDDAEMDWDY</sequence>
<gene>
    <name evidence="1" type="ORF">RPERSI_LOCUS20692</name>
</gene>
<proteinExistence type="predicted"/>
<dbReference type="EMBL" id="CAJVQC010059001">
    <property type="protein sequence ID" value="CAG8799306.1"/>
    <property type="molecule type" value="Genomic_DNA"/>
</dbReference>
<accession>A0ACA9RLW5</accession>
<organism evidence="1 2">
    <name type="scientific">Racocetra persica</name>
    <dbReference type="NCBI Taxonomy" id="160502"/>
    <lineage>
        <taxon>Eukaryota</taxon>
        <taxon>Fungi</taxon>
        <taxon>Fungi incertae sedis</taxon>
        <taxon>Mucoromycota</taxon>
        <taxon>Glomeromycotina</taxon>
        <taxon>Glomeromycetes</taxon>
        <taxon>Diversisporales</taxon>
        <taxon>Gigasporaceae</taxon>
        <taxon>Racocetra</taxon>
    </lineage>
</organism>